<accession>A0A6A4GV44</accession>
<proteinExistence type="predicted"/>
<name>A0A6A4GV44_9AGAR</name>
<feature type="compositionally biased region" description="Low complexity" evidence="1">
    <location>
        <begin position="240"/>
        <end position="260"/>
    </location>
</feature>
<evidence type="ECO:0000313" key="3">
    <source>
        <dbReference type="Proteomes" id="UP000799118"/>
    </source>
</evidence>
<evidence type="ECO:0000256" key="1">
    <source>
        <dbReference type="SAM" id="MobiDB-lite"/>
    </source>
</evidence>
<organism evidence="2 3">
    <name type="scientific">Gymnopus androsaceus JB14</name>
    <dbReference type="NCBI Taxonomy" id="1447944"/>
    <lineage>
        <taxon>Eukaryota</taxon>
        <taxon>Fungi</taxon>
        <taxon>Dikarya</taxon>
        <taxon>Basidiomycota</taxon>
        <taxon>Agaricomycotina</taxon>
        <taxon>Agaricomycetes</taxon>
        <taxon>Agaricomycetidae</taxon>
        <taxon>Agaricales</taxon>
        <taxon>Marasmiineae</taxon>
        <taxon>Omphalotaceae</taxon>
        <taxon>Gymnopus</taxon>
    </lineage>
</organism>
<reference evidence="2" key="1">
    <citation type="journal article" date="2019" name="Environ. Microbiol.">
        <title>Fungal ecological strategies reflected in gene transcription - a case study of two litter decomposers.</title>
        <authorList>
            <person name="Barbi F."/>
            <person name="Kohler A."/>
            <person name="Barry K."/>
            <person name="Baskaran P."/>
            <person name="Daum C."/>
            <person name="Fauchery L."/>
            <person name="Ihrmark K."/>
            <person name="Kuo A."/>
            <person name="LaButti K."/>
            <person name="Lipzen A."/>
            <person name="Morin E."/>
            <person name="Grigoriev I.V."/>
            <person name="Henrissat B."/>
            <person name="Lindahl B."/>
            <person name="Martin F."/>
        </authorList>
    </citation>
    <scope>NUCLEOTIDE SEQUENCE</scope>
    <source>
        <strain evidence="2">JB14</strain>
    </source>
</reference>
<protein>
    <submittedName>
        <fullName evidence="2">Uncharacterized protein</fullName>
    </submittedName>
</protein>
<dbReference type="InterPro" id="IPR041078">
    <property type="entry name" value="Plavaka"/>
</dbReference>
<dbReference type="EMBL" id="ML769701">
    <property type="protein sequence ID" value="KAE9389336.1"/>
    <property type="molecule type" value="Genomic_DNA"/>
</dbReference>
<feature type="region of interest" description="Disordered" evidence="1">
    <location>
        <begin position="240"/>
        <end position="271"/>
    </location>
</feature>
<sequence>MKDEVSGYVYRPFWDNLPFADIHFSITPDILHQLYQGVLKHLISWCQIILGTDELDRRIRCLPPAYGVRHFSNGISALSQISGKERKNMGKILLGCLIGSNMPNQAISAVRAILDFIYLAQYPTHDEDTLGYMRDALSRWHQNKACFITLEVHESLNIPKFHALEHYLDMIRFFGTTDNFNTEMFERLHIDFAKKGWRASNKRDEFPQMTRWLSQQENIQTFNQELSWVLEQHEIHMQSPSLSSSTIATPSSSGPSISSSHVYLPKTPTSPNKKLSDIERTHCVPLFSCHIKEYLGMLDPAATKSSIQDAVNYPIPFERVNVYNSFKSAPTSLEDDVDEKDVVKASPLHGGRFDTVVVLTGDTAEAVSFTGDS</sequence>
<gene>
    <name evidence="2" type="ORF">BT96DRAFT_835060</name>
</gene>
<keyword evidence="3" id="KW-1185">Reference proteome</keyword>
<dbReference type="Proteomes" id="UP000799118">
    <property type="component" value="Unassembled WGS sequence"/>
</dbReference>
<dbReference type="Pfam" id="PF18759">
    <property type="entry name" value="Plavaka"/>
    <property type="match status" value="1"/>
</dbReference>
<dbReference type="AlphaFoldDB" id="A0A6A4GV44"/>
<evidence type="ECO:0000313" key="2">
    <source>
        <dbReference type="EMBL" id="KAE9389336.1"/>
    </source>
</evidence>
<dbReference type="OrthoDB" id="3232941at2759"/>